<keyword evidence="3" id="KW-1185">Reference proteome</keyword>
<evidence type="ECO:0000313" key="3">
    <source>
        <dbReference type="Proteomes" id="UP000309340"/>
    </source>
</evidence>
<reference evidence="2 3" key="1">
    <citation type="submission" date="2017-03" db="EMBL/GenBank/DDBJ databases">
        <title>Genomes of endolithic fungi from Antarctica.</title>
        <authorList>
            <person name="Coleine C."/>
            <person name="Masonjones S."/>
            <person name="Stajich J.E."/>
        </authorList>
    </citation>
    <scope>NUCLEOTIDE SEQUENCE [LARGE SCALE GENOMIC DNA]</scope>
    <source>
        <strain evidence="2 3">CCFEE 5184</strain>
    </source>
</reference>
<proteinExistence type="predicted"/>
<name>A0A4U0X9E4_9PEZI</name>
<sequence length="254" mass="24346">MSYAADSNAPNNPSSTPKNENPGTVTSDSLAAESIQGGGSFGANSDARGPMGQSSAGTNTNNTDTFGATELPAAVNRDAREAEDSWGEERKVQAGDGLGSGSGNGSGTGQTSNSASMESSSGGSGSTGSYAQGATGGYSDNTSSSTSSGNSGSGSGSTSGGSYASATGGSGSSWSNNENTAPSNSGSGSADFDNAPNASFTTDIGGKDDPGRAALGGMEARNARGAGGEGARQYGQVDGGDQGGFEKLGDDASA</sequence>
<evidence type="ECO:0000256" key="1">
    <source>
        <dbReference type="SAM" id="MobiDB-lite"/>
    </source>
</evidence>
<accession>A0A4U0X9E4</accession>
<feature type="compositionally biased region" description="Polar residues" evidence="1">
    <location>
        <begin position="52"/>
        <end position="66"/>
    </location>
</feature>
<protein>
    <submittedName>
        <fullName evidence="2">Uncharacterized protein</fullName>
    </submittedName>
</protein>
<dbReference type="Proteomes" id="UP000309340">
    <property type="component" value="Unassembled WGS sequence"/>
</dbReference>
<feature type="compositionally biased region" description="Gly residues" evidence="1">
    <location>
        <begin position="96"/>
        <end position="108"/>
    </location>
</feature>
<gene>
    <name evidence="2" type="ORF">B0A55_07665</name>
</gene>
<organism evidence="2 3">
    <name type="scientific">Friedmanniomyces simplex</name>
    <dbReference type="NCBI Taxonomy" id="329884"/>
    <lineage>
        <taxon>Eukaryota</taxon>
        <taxon>Fungi</taxon>
        <taxon>Dikarya</taxon>
        <taxon>Ascomycota</taxon>
        <taxon>Pezizomycotina</taxon>
        <taxon>Dothideomycetes</taxon>
        <taxon>Dothideomycetidae</taxon>
        <taxon>Mycosphaerellales</taxon>
        <taxon>Teratosphaeriaceae</taxon>
        <taxon>Friedmanniomyces</taxon>
    </lineage>
</organism>
<comment type="caution">
    <text evidence="2">The sequence shown here is derived from an EMBL/GenBank/DDBJ whole genome shotgun (WGS) entry which is preliminary data.</text>
</comment>
<feature type="compositionally biased region" description="Polar residues" evidence="1">
    <location>
        <begin position="174"/>
        <end position="188"/>
    </location>
</feature>
<dbReference type="AlphaFoldDB" id="A0A4U0X9E4"/>
<feature type="region of interest" description="Disordered" evidence="1">
    <location>
        <begin position="1"/>
        <end position="254"/>
    </location>
</feature>
<feature type="compositionally biased region" description="Basic and acidic residues" evidence="1">
    <location>
        <begin position="77"/>
        <end position="93"/>
    </location>
</feature>
<evidence type="ECO:0000313" key="2">
    <source>
        <dbReference type="EMBL" id="TKA71998.1"/>
    </source>
</evidence>
<dbReference type="OrthoDB" id="5383057at2759"/>
<dbReference type="EMBL" id="NAJQ01000327">
    <property type="protein sequence ID" value="TKA71998.1"/>
    <property type="molecule type" value="Genomic_DNA"/>
</dbReference>
<feature type="compositionally biased region" description="Low complexity" evidence="1">
    <location>
        <begin position="109"/>
        <end position="150"/>
    </location>
</feature>
<feature type="compositionally biased region" description="Polar residues" evidence="1">
    <location>
        <begin position="8"/>
        <end position="29"/>
    </location>
</feature>